<name>A0A2P2QQI0_RHIMU</name>
<protein>
    <submittedName>
        <fullName evidence="1">Uncharacterized protein</fullName>
    </submittedName>
</protein>
<sequence>MFHIQLELIIFHKKLRRAMQIDEMEGIITVQVRNGLIKIS</sequence>
<accession>A0A2P2QQI0</accession>
<dbReference type="AlphaFoldDB" id="A0A2P2QQI0"/>
<dbReference type="EMBL" id="GGEC01088667">
    <property type="protein sequence ID" value="MBX69151.1"/>
    <property type="molecule type" value="Transcribed_RNA"/>
</dbReference>
<organism evidence="1">
    <name type="scientific">Rhizophora mucronata</name>
    <name type="common">Asiatic mangrove</name>
    <dbReference type="NCBI Taxonomy" id="61149"/>
    <lineage>
        <taxon>Eukaryota</taxon>
        <taxon>Viridiplantae</taxon>
        <taxon>Streptophyta</taxon>
        <taxon>Embryophyta</taxon>
        <taxon>Tracheophyta</taxon>
        <taxon>Spermatophyta</taxon>
        <taxon>Magnoliopsida</taxon>
        <taxon>eudicotyledons</taxon>
        <taxon>Gunneridae</taxon>
        <taxon>Pentapetalae</taxon>
        <taxon>rosids</taxon>
        <taxon>fabids</taxon>
        <taxon>Malpighiales</taxon>
        <taxon>Rhizophoraceae</taxon>
        <taxon>Rhizophora</taxon>
    </lineage>
</organism>
<reference evidence="1" key="1">
    <citation type="submission" date="2018-02" db="EMBL/GenBank/DDBJ databases">
        <title>Rhizophora mucronata_Transcriptome.</title>
        <authorList>
            <person name="Meera S.P."/>
            <person name="Sreeshan A."/>
            <person name="Augustine A."/>
        </authorList>
    </citation>
    <scope>NUCLEOTIDE SEQUENCE</scope>
    <source>
        <tissue evidence="1">Leaf</tissue>
    </source>
</reference>
<proteinExistence type="predicted"/>
<evidence type="ECO:0000313" key="1">
    <source>
        <dbReference type="EMBL" id="MBX69151.1"/>
    </source>
</evidence>